<feature type="repeat" description="ANK" evidence="15">
    <location>
        <begin position="86"/>
        <end position="118"/>
    </location>
</feature>
<reference evidence="19" key="1">
    <citation type="submission" date="2023-09" db="UniProtKB">
        <authorList>
            <consortium name="Ensembl"/>
        </authorList>
    </citation>
    <scope>IDENTIFICATION</scope>
</reference>
<dbReference type="PANTHER" id="PTHR24123:SF49">
    <property type="entry name" value="ANKYRIN-2-LIKE ISOFORM X1"/>
    <property type="match status" value="1"/>
</dbReference>
<dbReference type="FunFam" id="2.60.220.30:FF:000005">
    <property type="entry name" value="Ankyrin-2 isoform 2"/>
    <property type="match status" value="1"/>
</dbReference>
<dbReference type="GO" id="GO:0045211">
    <property type="term" value="C:postsynaptic membrane"/>
    <property type="evidence" value="ECO:0007669"/>
    <property type="project" value="UniProtKB-SubCell"/>
</dbReference>
<dbReference type="Pfam" id="PF00023">
    <property type="entry name" value="Ank"/>
    <property type="match status" value="4"/>
</dbReference>
<feature type="region of interest" description="Disordered" evidence="16">
    <location>
        <begin position="1408"/>
        <end position="1427"/>
    </location>
</feature>
<dbReference type="FunFam" id="1.10.533.10:FF:000002">
    <property type="entry name" value="Ankyrin-3 isoform 2"/>
    <property type="match status" value="1"/>
</dbReference>
<feature type="region of interest" description="Disordered" evidence="16">
    <location>
        <begin position="1692"/>
        <end position="1730"/>
    </location>
</feature>
<feature type="domain" description="ZU5" evidence="18">
    <location>
        <begin position="919"/>
        <end position="1107"/>
    </location>
</feature>
<dbReference type="InterPro" id="IPR051165">
    <property type="entry name" value="Multifunctional_ANK_Repeat"/>
</dbReference>
<dbReference type="SMART" id="SM00005">
    <property type="entry name" value="DEATH"/>
    <property type="match status" value="1"/>
</dbReference>
<comment type="subcellular location">
    <subcellularLocation>
        <location evidence="13">Cell membrane</location>
        <location evidence="13">Sarcolemma</location>
        <location evidence="13">T-tubule</location>
    </subcellularLocation>
    <subcellularLocation>
        <location evidence="1">Cytoplasm</location>
        <location evidence="1">Cytoskeleton</location>
    </subcellularLocation>
    <subcellularLocation>
        <location evidence="2">Lysosome</location>
    </subcellularLocation>
    <subcellularLocation>
        <location evidence="14">Postsynaptic cell membrane</location>
    </subcellularLocation>
</comment>
<feature type="domain" description="ZU5" evidence="18">
    <location>
        <begin position="1109"/>
        <end position="1256"/>
    </location>
</feature>
<feature type="repeat" description="ANK" evidence="15">
    <location>
        <begin position="387"/>
        <end position="419"/>
    </location>
</feature>
<feature type="repeat" description="ANK" evidence="15">
    <location>
        <begin position="717"/>
        <end position="749"/>
    </location>
</feature>
<feature type="repeat" description="ANK" evidence="15">
    <location>
        <begin position="519"/>
        <end position="551"/>
    </location>
</feature>
<protein>
    <submittedName>
        <fullName evidence="19">Ankyrin-2-like</fullName>
    </submittedName>
</protein>
<feature type="repeat" description="ANK" evidence="15">
    <location>
        <begin position="189"/>
        <end position="221"/>
    </location>
</feature>
<evidence type="ECO:0000259" key="17">
    <source>
        <dbReference type="PROSITE" id="PS50017"/>
    </source>
</evidence>
<keyword evidence="10" id="KW-0206">Cytoskeleton</keyword>
<evidence type="ECO:0000256" key="3">
    <source>
        <dbReference type="ARBA" id="ARBA00022475"/>
    </source>
</evidence>
<name>A0A3B4ZG43_9TELE</name>
<dbReference type="SMART" id="SM00248">
    <property type="entry name" value="ANK"/>
    <property type="match status" value="22"/>
</dbReference>
<feature type="repeat" description="ANK" evidence="15">
    <location>
        <begin position="453"/>
        <end position="485"/>
    </location>
</feature>
<dbReference type="PRINTS" id="PR01415">
    <property type="entry name" value="ANKYRIN"/>
</dbReference>
<evidence type="ECO:0000256" key="2">
    <source>
        <dbReference type="ARBA" id="ARBA00004371"/>
    </source>
</evidence>
<dbReference type="PROSITE" id="PS50017">
    <property type="entry name" value="DEATH_DOMAIN"/>
    <property type="match status" value="1"/>
</dbReference>
<dbReference type="GO" id="GO:0005764">
    <property type="term" value="C:lysosome"/>
    <property type="evidence" value="ECO:0007669"/>
    <property type="project" value="UniProtKB-SubCell"/>
</dbReference>
<dbReference type="PANTHER" id="PTHR24123">
    <property type="entry name" value="ANKYRIN REPEAT-CONTAINING"/>
    <property type="match status" value="1"/>
</dbReference>
<dbReference type="GO" id="GO:0005856">
    <property type="term" value="C:cytoskeleton"/>
    <property type="evidence" value="ECO:0007669"/>
    <property type="project" value="UniProtKB-SubCell"/>
</dbReference>
<dbReference type="InterPro" id="IPR040745">
    <property type="entry name" value="Ankyrin_UPA"/>
</dbReference>
<evidence type="ECO:0000256" key="13">
    <source>
        <dbReference type="ARBA" id="ARBA00024012"/>
    </source>
</evidence>
<feature type="compositionally biased region" description="Basic and acidic residues" evidence="16">
    <location>
        <begin position="1540"/>
        <end position="1561"/>
    </location>
</feature>
<dbReference type="PROSITE" id="PS51145">
    <property type="entry name" value="ZU5"/>
    <property type="match status" value="2"/>
</dbReference>
<dbReference type="Gene3D" id="2.60.40.2660">
    <property type="match status" value="1"/>
</dbReference>
<feature type="repeat" description="ANK" evidence="15">
    <location>
        <begin position="618"/>
        <end position="650"/>
    </location>
</feature>
<evidence type="ECO:0000256" key="1">
    <source>
        <dbReference type="ARBA" id="ARBA00004245"/>
    </source>
</evidence>
<dbReference type="GO" id="GO:0072659">
    <property type="term" value="P:protein localization to plasma membrane"/>
    <property type="evidence" value="ECO:0007669"/>
    <property type="project" value="UniProtKB-ARBA"/>
</dbReference>
<evidence type="ECO:0000313" key="19">
    <source>
        <dbReference type="Ensembl" id="ENSSPAP00000007858.1"/>
    </source>
</evidence>
<dbReference type="Pfam" id="PF00531">
    <property type="entry name" value="Death"/>
    <property type="match status" value="1"/>
</dbReference>
<feature type="repeat" description="ANK" evidence="15">
    <location>
        <begin position="321"/>
        <end position="353"/>
    </location>
</feature>
<keyword evidence="4" id="KW-0963">Cytoplasm</keyword>
<keyword evidence="7" id="KW-0770">Synapse</keyword>
<keyword evidence="8 15" id="KW-0040">ANK repeat</keyword>
<dbReference type="InterPro" id="IPR036770">
    <property type="entry name" value="Ankyrin_rpt-contain_sf"/>
</dbReference>
<evidence type="ECO:0000256" key="16">
    <source>
        <dbReference type="SAM" id="MobiDB-lite"/>
    </source>
</evidence>
<dbReference type="GO" id="GO:0030315">
    <property type="term" value="C:T-tubule"/>
    <property type="evidence" value="ECO:0007669"/>
    <property type="project" value="UniProtKB-SubCell"/>
</dbReference>
<dbReference type="FunFam" id="1.25.40.20:FF:000002">
    <property type="entry name" value="Ankyrin-2 isoform 2"/>
    <property type="match status" value="1"/>
</dbReference>
<gene>
    <name evidence="19" type="primary">ANK2</name>
</gene>
<evidence type="ECO:0000256" key="11">
    <source>
        <dbReference type="ARBA" id="ARBA00023228"/>
    </source>
</evidence>
<feature type="domain" description="Death" evidence="17">
    <location>
        <begin position="1430"/>
        <end position="1513"/>
    </location>
</feature>
<keyword evidence="3" id="KW-1003">Cell membrane</keyword>
<dbReference type="FunFam" id="2.60.40.2660:FF:000001">
    <property type="entry name" value="Ankyrin-3 isoform 2"/>
    <property type="match status" value="1"/>
</dbReference>
<evidence type="ECO:0000259" key="18">
    <source>
        <dbReference type="PROSITE" id="PS51145"/>
    </source>
</evidence>
<feature type="region of interest" description="Disordered" evidence="16">
    <location>
        <begin position="1620"/>
        <end position="1652"/>
    </location>
</feature>
<feature type="repeat" description="ANK" evidence="15">
    <location>
        <begin position="486"/>
        <end position="518"/>
    </location>
</feature>
<dbReference type="Pfam" id="PF00791">
    <property type="entry name" value="ZU5"/>
    <property type="match status" value="3"/>
</dbReference>
<dbReference type="FunFam" id="2.60.220.30:FF:000007">
    <property type="entry name" value="Ankyrin-2 isoform 2"/>
    <property type="match status" value="1"/>
</dbReference>
<dbReference type="InterPro" id="IPR011029">
    <property type="entry name" value="DEATH-like_dom_sf"/>
</dbReference>
<dbReference type="FunFam" id="1.25.40.20:FF:000003">
    <property type="entry name" value="Ankyrin, isoform B"/>
    <property type="match status" value="1"/>
</dbReference>
<evidence type="ECO:0000256" key="8">
    <source>
        <dbReference type="ARBA" id="ARBA00023043"/>
    </source>
</evidence>
<dbReference type="InterPro" id="IPR000488">
    <property type="entry name" value="Death_dom"/>
</dbReference>
<dbReference type="FunFam" id="1.25.40.20:FF:000001">
    <property type="entry name" value="Ankyrin-2 isoform 2"/>
    <property type="match status" value="1"/>
</dbReference>
<dbReference type="PROSITE" id="PS50297">
    <property type="entry name" value="ANK_REP_REGION"/>
    <property type="match status" value="21"/>
</dbReference>
<dbReference type="PROSITE" id="PS50088">
    <property type="entry name" value="ANK_REPEAT"/>
    <property type="match status" value="21"/>
</dbReference>
<evidence type="ECO:0000256" key="5">
    <source>
        <dbReference type="ARBA" id="ARBA00022553"/>
    </source>
</evidence>
<feature type="repeat" description="ANK" evidence="15">
    <location>
        <begin position="222"/>
        <end position="254"/>
    </location>
</feature>
<dbReference type="Pfam" id="PF17809">
    <property type="entry name" value="UPA_2"/>
    <property type="match status" value="1"/>
</dbReference>
<evidence type="ECO:0000256" key="14">
    <source>
        <dbReference type="ARBA" id="ARBA00034100"/>
    </source>
</evidence>
<feature type="repeat" description="ANK" evidence="15">
    <location>
        <begin position="651"/>
        <end position="683"/>
    </location>
</feature>
<keyword evidence="5" id="KW-0597">Phosphoprotein</keyword>
<evidence type="ECO:0000256" key="7">
    <source>
        <dbReference type="ARBA" id="ARBA00023018"/>
    </source>
</evidence>
<dbReference type="Pfam" id="PF12796">
    <property type="entry name" value="Ank_2"/>
    <property type="match status" value="6"/>
</dbReference>
<evidence type="ECO:0000256" key="9">
    <source>
        <dbReference type="ARBA" id="ARBA00023136"/>
    </source>
</evidence>
<keyword evidence="9" id="KW-0472">Membrane</keyword>
<keyword evidence="12" id="KW-0628">Postsynaptic cell membrane</keyword>
<feature type="repeat" description="ANK" evidence="15">
    <location>
        <begin position="20"/>
        <end position="52"/>
    </location>
</feature>
<feature type="repeat" description="ANK" evidence="15">
    <location>
        <begin position="354"/>
        <end position="386"/>
    </location>
</feature>
<dbReference type="InterPro" id="IPR002110">
    <property type="entry name" value="Ankyrin_rpt"/>
</dbReference>
<feature type="repeat" description="ANK" evidence="15">
    <location>
        <begin position="585"/>
        <end position="617"/>
    </location>
</feature>
<dbReference type="Gene3D" id="2.60.220.30">
    <property type="match status" value="3"/>
</dbReference>
<dbReference type="Gene3D" id="1.25.40.20">
    <property type="entry name" value="Ankyrin repeat-containing domain"/>
    <property type="match status" value="3"/>
</dbReference>
<feature type="repeat" description="ANK" evidence="15">
    <location>
        <begin position="684"/>
        <end position="716"/>
    </location>
</feature>
<feature type="repeat" description="ANK" evidence="15">
    <location>
        <begin position="420"/>
        <end position="452"/>
    </location>
</feature>
<feature type="region of interest" description="Disordered" evidence="16">
    <location>
        <begin position="1540"/>
        <end position="1601"/>
    </location>
</feature>
<dbReference type="SUPFAM" id="SSF47986">
    <property type="entry name" value="DEATH domain"/>
    <property type="match status" value="1"/>
</dbReference>
<evidence type="ECO:0000256" key="15">
    <source>
        <dbReference type="PROSITE-ProRule" id="PRU00023"/>
    </source>
</evidence>
<dbReference type="Pfam" id="PF13637">
    <property type="entry name" value="Ank_4"/>
    <property type="match status" value="1"/>
</dbReference>
<evidence type="ECO:0000256" key="6">
    <source>
        <dbReference type="ARBA" id="ARBA00022737"/>
    </source>
</evidence>
<dbReference type="InterPro" id="IPR000906">
    <property type="entry name" value="ZU5_dom"/>
</dbReference>
<accession>A0A3B4ZG43</accession>
<evidence type="ECO:0000256" key="4">
    <source>
        <dbReference type="ARBA" id="ARBA00022490"/>
    </source>
</evidence>
<feature type="repeat" description="ANK" evidence="15">
    <location>
        <begin position="552"/>
        <end position="584"/>
    </location>
</feature>
<proteinExistence type="predicted"/>
<dbReference type="SUPFAM" id="SSF48403">
    <property type="entry name" value="Ankyrin repeat"/>
    <property type="match status" value="2"/>
</dbReference>
<feature type="repeat" description="ANK" evidence="15">
    <location>
        <begin position="119"/>
        <end position="142"/>
    </location>
</feature>
<dbReference type="FunFam" id="2.60.220.30:FF:000001">
    <property type="entry name" value="Ankyrin-3 isoform 2"/>
    <property type="match status" value="1"/>
</dbReference>
<feature type="repeat" description="ANK" evidence="15">
    <location>
        <begin position="288"/>
        <end position="320"/>
    </location>
</feature>
<dbReference type="GeneTree" id="ENSGT00940000155279"/>
<dbReference type="STRING" id="144197.ENSSPAP00000007858"/>
<evidence type="ECO:0000256" key="10">
    <source>
        <dbReference type="ARBA" id="ARBA00023212"/>
    </source>
</evidence>
<keyword evidence="11" id="KW-0458">Lysosome</keyword>
<keyword evidence="6" id="KW-0677">Repeat</keyword>
<evidence type="ECO:0000256" key="12">
    <source>
        <dbReference type="ARBA" id="ARBA00023257"/>
    </source>
</evidence>
<feature type="repeat" description="ANK" evidence="15">
    <location>
        <begin position="53"/>
        <end position="85"/>
    </location>
</feature>
<feature type="repeat" description="ANK" evidence="15">
    <location>
        <begin position="255"/>
        <end position="287"/>
    </location>
</feature>
<sequence length="1803" mass="198216">IDKVLEYLKGGVDISTCNQNGLNALHLAAKEGHVDLVQELLERGASVDSATKKGNTALHIASLAGQAEVVKILVKRGADINAQSQNGFTPLYMAAQENHLDVVRYLLENGGNQSTATEDGFTPLAIALQQGHNQVVSILLENDTKGKVRLPALHIAARKDDTKSAALLLQNDHNADVQSKMMVNRTTESGFTPLHIAAHYGNVNVATLLLNRGAAVDFTARNGITPLHVASKRGNTNMVRLLLDRGSQIDAKTRDGLTPLHCAARSGHDTAVELLLERGAPLLARTKNGLSPLHMAAQGDHIECVKHLLQHKAPVDDVTLDYLTALHVAAHCGHYRVTKLLLDKRANPNARALNGFTPLHIACKKNRVKVMELLVKYGASIQAITESGLTPIHVAAFMGHLNIVLLLLQNGASPDVSNIRGETALHMAARAGQVEVVRCLLRNGAIVDARAREDQTPLHIASRLGKTEIVQLLLQHMAHPDAATTNGYTPLHISAREGQVETASVLLEAGASHSLATKKGFTPLHVASKYGSLDVAKLLLQRRAPPDSAGKNGLTPLHVAAHYDNQKVALLLLDKGASPLTMAKNGYTPLHIAAKKNQMEIATVLLQYGAETNILTKQGVTPLHLASQEGHADMAALLISKGAQVNVPTKSGLTALHLAAQEDKVAVAEILARNGANLDQQTKLGYTPLIVACHYGNAKMVNFLLQNEASVNAKTKNGYTPLHQAAQQGNTHIINVLLQYGAKPNAITVNGNTALGIARRLGYISVVDTLRVVTEEIITTTTTVTEKHKLNVPETMTEVLDVSDEEGDDTMTGDGGEYLRAEDLRELGDDSLPGQYLDGMNYLRFSLEGGRTDSSDRSFTPTHHSYYSPKHEGMMDEMLTSHQVSSLARENERDSYRLSWGTENLDNVALSSSPIHSGFLVSFMVDARGGAMRGCRHNGLRIIIPPRKCSAPTRVTCRLVKRHRLATMPPMVEGEGLASRLIEVGPSGAQFLGKLHLPSAPPPLNEGESLVSRILQLGPPGTKFLGPVIVEIPHFAALRGKERELVILRSETGESWKEHHCEHTQEELNQILNGMDEELDTPEELDRKRICRIITRDFPQYFAVVSRIKQDSNLIGPEGGILSSTVVPQVQAVFPEGALTKRIRVGLQAQPVNVDVVRKILGNKATFSPIVTLEPRRRKFHKPITMTIPVPKSNSDPVLNGFGGDTPTLRLLCSITGGTTPAQWEDITGTTPLTFINDCVSFTTNVSARFWLIDCRQVQESVNFSTQVYREIICVPYMAKFVIFAKTHDPIEARLRCFCMTDDKIDKTLEQQENFTEVARSRDVEVLEGKPIYADCFGNLVPLTKSGQHHLFSFFAFKENRLALFIKIRDNTQEPCGRLSFMKEPRNYRSLTQNAICNLNITLPSYCKESDSDQEQEEEVNAAPDEAERKEQRLAIIADHLGFSWTELARELDFSEERINLIRIENPNSLQDQSHALLNLWAEKEGKQATATLIKRLTKINRMDIVHLIETKIIKSTQDETSSHTYAEIERTITLDHSEGFSALHEDIDSPRPGRRTEAARRSPGSGQEVPMVSAEDLSSSLSSLHETTGRSETDSTATGLLRNAQKEKLQKEMETTYLGSLGYDKRHSSPGSEASGDEYQALSPDSPVPEYRPRVPERVIVNVGYRSSSPESIESDVEYALSEFLMSMRFGGEDRPDSPESVESEIQERPLSADNLPDIPPQTVTEEKYTDEHGNMVVKKITRKVIRKYVSADGMETQEVTIEGSHQETVQIEEGDSVSRVVKRTVLHSEGDQKEDNDENFD</sequence>
<dbReference type="SMART" id="SM00218">
    <property type="entry name" value="ZU5"/>
    <property type="match status" value="1"/>
</dbReference>
<dbReference type="GO" id="GO:0007165">
    <property type="term" value="P:signal transduction"/>
    <property type="evidence" value="ECO:0007669"/>
    <property type="project" value="InterPro"/>
</dbReference>
<dbReference type="Gene3D" id="1.10.533.10">
    <property type="entry name" value="Death Domain, Fas"/>
    <property type="match status" value="1"/>
</dbReference>
<organism evidence="19">
    <name type="scientific">Stegastes partitus</name>
    <name type="common">bicolor damselfish</name>
    <dbReference type="NCBI Taxonomy" id="144197"/>
    <lineage>
        <taxon>Eukaryota</taxon>
        <taxon>Metazoa</taxon>
        <taxon>Chordata</taxon>
        <taxon>Craniata</taxon>
        <taxon>Vertebrata</taxon>
        <taxon>Euteleostomi</taxon>
        <taxon>Actinopterygii</taxon>
        <taxon>Neopterygii</taxon>
        <taxon>Teleostei</taxon>
        <taxon>Neoteleostei</taxon>
        <taxon>Acanthomorphata</taxon>
        <taxon>Ovalentaria</taxon>
        <taxon>Pomacentridae</taxon>
        <taxon>Stegastes</taxon>
    </lineage>
</organism>
<dbReference type="Ensembl" id="ENSSPAT00000008011.1">
    <property type="protein sequence ID" value="ENSSPAP00000007858.1"/>
    <property type="gene ID" value="ENSSPAG00000005945.1"/>
</dbReference>